<reference evidence="3 4" key="1">
    <citation type="submission" date="2017-11" db="EMBL/GenBank/DDBJ databases">
        <title>Reclassification of Bisgaard taxon 7 as Conservatibacter flavescens gen. nov., sp. nov.</title>
        <authorList>
            <person name="Christensen H."/>
        </authorList>
    </citation>
    <scope>NUCLEOTIDE SEQUENCE [LARGE SCALE GENOMIC DNA]</scope>
    <source>
        <strain evidence="3 4">7_4</strain>
    </source>
</reference>
<proteinExistence type="predicted"/>
<evidence type="ECO:0000313" key="4">
    <source>
        <dbReference type="Proteomes" id="UP000229329"/>
    </source>
</evidence>
<evidence type="ECO:0000256" key="1">
    <source>
        <dbReference type="SAM" id="Coils"/>
    </source>
</evidence>
<name>A0A2M8S4Z5_9PAST</name>
<sequence length="436" mass="48193">MFSGWVVPMHTASYKGVSFDVISIEDSAERALVEHLYPYVNGGDLEDMGLNPKTVQVQAIFFGEGYYTDLVKLLAVLQKQGAGVLVHPILGRMPNMMCSSHRVRHDAENINHCTLDLTFKEATEAEPIFVFKSAIVSKIDGLIVQLEDLFNTGADFWNAVMSSISAGANWKARLLGIWGGLYASFEAVRSLFSLDKKKYSVSSYASSKHYATQASGAINQLKEMIDLGIDSASSRTALTFSARLRNVTEAVANIKAIPQAVSEDETLNRSKTVKLTASDVSELSMMLDLICLAKLTEYATLLIEDEQETLISYELEELNYVVRNEVLVLINKIRQAQQADGVVSENAKTTAIYESAEALIEQLRQTAHDFTALVVSVINKKPPLVVKTCPLNGTIHQVAHRFYGDYTRADELLLLNPAIRLPNFIKEGDLLNAYAQ</sequence>
<dbReference type="AlphaFoldDB" id="A0A2M8S4Z5"/>
<accession>A0A2M8S4Z5</accession>
<gene>
    <name evidence="3" type="ORF">CVP05_03345</name>
</gene>
<feature type="domain" description="DNA circulation N-terminal" evidence="2">
    <location>
        <begin position="10"/>
        <end position="93"/>
    </location>
</feature>
<protein>
    <recommendedName>
        <fullName evidence="2">DNA circulation N-terminal domain-containing protein</fullName>
    </recommendedName>
</protein>
<comment type="caution">
    <text evidence="3">The sequence shown here is derived from an EMBL/GenBank/DDBJ whole genome shotgun (WGS) entry which is preliminary data.</text>
</comment>
<organism evidence="3 4">
    <name type="scientific">Conservatibacter flavescens</name>
    <dbReference type="NCBI Taxonomy" id="28161"/>
    <lineage>
        <taxon>Bacteria</taxon>
        <taxon>Pseudomonadati</taxon>
        <taxon>Pseudomonadota</taxon>
        <taxon>Gammaproteobacteria</taxon>
        <taxon>Pasteurellales</taxon>
        <taxon>Pasteurellaceae</taxon>
        <taxon>Conservatibacter</taxon>
    </lineage>
</organism>
<evidence type="ECO:0000313" key="3">
    <source>
        <dbReference type="EMBL" id="PJG86220.1"/>
    </source>
</evidence>
<evidence type="ECO:0000259" key="2">
    <source>
        <dbReference type="Pfam" id="PF07157"/>
    </source>
</evidence>
<keyword evidence="1" id="KW-0175">Coiled coil</keyword>
<dbReference type="Pfam" id="PF07157">
    <property type="entry name" value="DNA_circ_N"/>
    <property type="match status" value="1"/>
</dbReference>
<dbReference type="InterPro" id="IPR009826">
    <property type="entry name" value="DNA_circ_N"/>
</dbReference>
<keyword evidence="4" id="KW-1185">Reference proteome</keyword>
<feature type="coiled-coil region" evidence="1">
    <location>
        <begin position="346"/>
        <end position="373"/>
    </location>
</feature>
<dbReference type="EMBL" id="PHHA01000003">
    <property type="protein sequence ID" value="PJG86220.1"/>
    <property type="molecule type" value="Genomic_DNA"/>
</dbReference>
<dbReference type="Proteomes" id="UP000229329">
    <property type="component" value="Unassembled WGS sequence"/>
</dbReference>
<dbReference type="RefSeq" id="WP_100288153.1">
    <property type="nucleotide sequence ID" value="NZ_PHHA01000003.1"/>
</dbReference>
<dbReference type="OrthoDB" id="378644at2"/>